<accession>A0A1B9IVT9</accession>
<name>A0A1B9IVT9_9TREE</name>
<feature type="region of interest" description="Disordered" evidence="1">
    <location>
        <begin position="288"/>
        <end position="315"/>
    </location>
</feature>
<reference evidence="2 3" key="1">
    <citation type="submission" date="2013-07" db="EMBL/GenBank/DDBJ databases">
        <title>The Genome Sequence of Kwoniella mangroviensis CBS10435.</title>
        <authorList>
            <consortium name="The Broad Institute Genome Sequencing Platform"/>
            <person name="Cuomo C."/>
            <person name="Litvintseva A."/>
            <person name="Chen Y."/>
            <person name="Heitman J."/>
            <person name="Sun S."/>
            <person name="Springer D."/>
            <person name="Dromer F."/>
            <person name="Young S.K."/>
            <person name="Zeng Q."/>
            <person name="Gargeya S."/>
            <person name="Fitzgerald M."/>
            <person name="Abouelleil A."/>
            <person name="Alvarado L."/>
            <person name="Berlin A.M."/>
            <person name="Chapman S.B."/>
            <person name="Dewar J."/>
            <person name="Goldberg J."/>
            <person name="Griggs A."/>
            <person name="Gujja S."/>
            <person name="Hansen M."/>
            <person name="Howarth C."/>
            <person name="Imamovic A."/>
            <person name="Larimer J."/>
            <person name="McCowan C."/>
            <person name="Murphy C."/>
            <person name="Pearson M."/>
            <person name="Priest M."/>
            <person name="Roberts A."/>
            <person name="Saif S."/>
            <person name="Shea T."/>
            <person name="Sykes S."/>
            <person name="Wortman J."/>
            <person name="Nusbaum C."/>
            <person name="Birren B."/>
        </authorList>
    </citation>
    <scope>NUCLEOTIDE SEQUENCE [LARGE SCALE GENOMIC DNA]</scope>
    <source>
        <strain evidence="2 3">CBS 10435</strain>
    </source>
</reference>
<protein>
    <submittedName>
        <fullName evidence="2">Uncharacterized protein</fullName>
    </submittedName>
</protein>
<feature type="region of interest" description="Disordered" evidence="1">
    <location>
        <begin position="1"/>
        <end position="27"/>
    </location>
</feature>
<evidence type="ECO:0000313" key="2">
    <source>
        <dbReference type="EMBL" id="OCF59636.1"/>
    </source>
</evidence>
<dbReference type="EMBL" id="KI669460">
    <property type="protein sequence ID" value="OCF59636.1"/>
    <property type="molecule type" value="Genomic_DNA"/>
</dbReference>
<feature type="compositionally biased region" description="Polar residues" evidence="1">
    <location>
        <begin position="297"/>
        <end position="306"/>
    </location>
</feature>
<dbReference type="AlphaFoldDB" id="A0A1B9IVT9"/>
<feature type="compositionally biased region" description="Low complexity" evidence="1">
    <location>
        <begin position="1"/>
        <end position="12"/>
    </location>
</feature>
<dbReference type="Proteomes" id="UP000092583">
    <property type="component" value="Unassembled WGS sequence"/>
</dbReference>
<evidence type="ECO:0000256" key="1">
    <source>
        <dbReference type="SAM" id="MobiDB-lite"/>
    </source>
</evidence>
<evidence type="ECO:0000313" key="3">
    <source>
        <dbReference type="Proteomes" id="UP000092583"/>
    </source>
</evidence>
<proteinExistence type="predicted"/>
<keyword evidence="3" id="KW-1185">Reference proteome</keyword>
<organism evidence="2 3">
    <name type="scientific">Kwoniella mangroviensis CBS 10435</name>
    <dbReference type="NCBI Taxonomy" id="1331196"/>
    <lineage>
        <taxon>Eukaryota</taxon>
        <taxon>Fungi</taxon>
        <taxon>Dikarya</taxon>
        <taxon>Basidiomycota</taxon>
        <taxon>Agaricomycotina</taxon>
        <taxon>Tremellomycetes</taxon>
        <taxon>Tremellales</taxon>
        <taxon>Cryptococcaceae</taxon>
        <taxon>Kwoniella</taxon>
    </lineage>
</organism>
<gene>
    <name evidence="2" type="ORF">L486_02308</name>
</gene>
<sequence length="315" mass="34950">MSSVTSSIDWSSTPAETPRTDHTPIPTSLTHNSMSLVYVNTLGQYGCPHPTHHWDSLPTRISCISPGTRVYKLNLNNGFSNFLGTGCGISSIKYGNSLIHHSGMGESGVTKLTHPCTVLNGRSGEIADQEIPNGFRQMCMDIISVESGKINLRGDFEKDEFHGLDHGLETLNLNRNGTKEELNMTLDWWNYYTTYLSAERDGIDLGHSLFPPKYDLTGRRTGLTCEDDIPVIESQKGSSDYGPIFPKAVASDGKINYDWASMVELFDLDDQVQMQVQTRPSSTFTCSMRDDDHSHENALSQSSISLPHTPIREDI</sequence>
<reference evidence="3" key="2">
    <citation type="submission" date="2013-12" db="EMBL/GenBank/DDBJ databases">
        <title>Evolution of pathogenesis and genome organization in the Tremellales.</title>
        <authorList>
            <person name="Cuomo C."/>
            <person name="Litvintseva A."/>
            <person name="Heitman J."/>
            <person name="Chen Y."/>
            <person name="Sun S."/>
            <person name="Springer D."/>
            <person name="Dromer F."/>
            <person name="Young S."/>
            <person name="Zeng Q."/>
            <person name="Chapman S."/>
            <person name="Gujja S."/>
            <person name="Saif S."/>
            <person name="Birren B."/>
        </authorList>
    </citation>
    <scope>NUCLEOTIDE SEQUENCE [LARGE SCALE GENOMIC DNA]</scope>
    <source>
        <strain evidence="3">CBS 10435</strain>
    </source>
</reference>